<dbReference type="NCBIfam" id="TIGR00040">
    <property type="entry name" value="yfcE"/>
    <property type="match status" value="1"/>
</dbReference>
<gene>
    <name evidence="4" type="ORF">C8D98_0662</name>
</gene>
<name>A0A4R1KC32_9BACT</name>
<dbReference type="Gene3D" id="3.60.21.10">
    <property type="match status" value="1"/>
</dbReference>
<dbReference type="EC" id="3.1.4.-" evidence="2"/>
<comment type="similarity">
    <text evidence="1 2">Belongs to the metallophosphoesterase superfamily. YfcE family.</text>
</comment>
<feature type="domain" description="Calcineurin-like phosphoesterase" evidence="3">
    <location>
        <begin position="1"/>
        <end position="150"/>
    </location>
</feature>
<comment type="cofactor">
    <cofactor evidence="2">
        <name>a divalent metal cation</name>
        <dbReference type="ChEBI" id="CHEBI:60240"/>
    </cofactor>
</comment>
<dbReference type="AlphaFoldDB" id="A0A4R1KC32"/>
<dbReference type="InterPro" id="IPR041802">
    <property type="entry name" value="MPP_YfcE"/>
</dbReference>
<dbReference type="EMBL" id="SMGG01000003">
    <property type="protein sequence ID" value="TCK62148.1"/>
    <property type="molecule type" value="Genomic_DNA"/>
</dbReference>
<evidence type="ECO:0000313" key="4">
    <source>
        <dbReference type="EMBL" id="TCK62148.1"/>
    </source>
</evidence>
<dbReference type="InterPro" id="IPR000979">
    <property type="entry name" value="Phosphodiesterase_MJ0936/Vps29"/>
</dbReference>
<dbReference type="Pfam" id="PF12850">
    <property type="entry name" value="Metallophos_2"/>
    <property type="match status" value="1"/>
</dbReference>
<organism evidence="4 5">
    <name type="scientific">Seleniivibrio woodruffii</name>
    <dbReference type="NCBI Taxonomy" id="1078050"/>
    <lineage>
        <taxon>Bacteria</taxon>
        <taxon>Pseudomonadati</taxon>
        <taxon>Deferribacterota</taxon>
        <taxon>Deferribacteres</taxon>
        <taxon>Deferribacterales</taxon>
        <taxon>Geovibrionaceae</taxon>
        <taxon>Seleniivibrio</taxon>
    </lineage>
</organism>
<evidence type="ECO:0000256" key="1">
    <source>
        <dbReference type="ARBA" id="ARBA00008950"/>
    </source>
</evidence>
<accession>A0A4R1KC32</accession>
<proteinExistence type="inferred from homology"/>
<dbReference type="GO" id="GO:0046872">
    <property type="term" value="F:metal ion binding"/>
    <property type="evidence" value="ECO:0007669"/>
    <property type="project" value="UniProtKB-KW"/>
</dbReference>
<dbReference type="OrthoDB" id="9785951at2"/>
<protein>
    <recommendedName>
        <fullName evidence="2">Phosphoesterase</fullName>
        <ecNumber evidence="2">3.1.4.-</ecNumber>
    </recommendedName>
</protein>
<evidence type="ECO:0000259" key="3">
    <source>
        <dbReference type="Pfam" id="PF12850"/>
    </source>
</evidence>
<keyword evidence="5" id="KW-1185">Reference proteome</keyword>
<dbReference type="InterPro" id="IPR029052">
    <property type="entry name" value="Metallo-depent_PP-like"/>
</dbReference>
<comment type="caution">
    <text evidence="4">The sequence shown here is derived from an EMBL/GenBank/DDBJ whole genome shotgun (WGS) entry which is preliminary data.</text>
</comment>
<dbReference type="CDD" id="cd00841">
    <property type="entry name" value="MPP_YfcE"/>
    <property type="match status" value="1"/>
</dbReference>
<evidence type="ECO:0000313" key="5">
    <source>
        <dbReference type="Proteomes" id="UP000294614"/>
    </source>
</evidence>
<evidence type="ECO:0000256" key="2">
    <source>
        <dbReference type="RuleBase" id="RU362039"/>
    </source>
</evidence>
<reference evidence="4 5" key="1">
    <citation type="submission" date="2019-03" db="EMBL/GenBank/DDBJ databases">
        <title>Genomic Encyclopedia of Type Strains, Phase IV (KMG-IV): sequencing the most valuable type-strain genomes for metagenomic binning, comparative biology and taxonomic classification.</title>
        <authorList>
            <person name="Goeker M."/>
        </authorList>
    </citation>
    <scope>NUCLEOTIDE SEQUENCE [LARGE SCALE GENOMIC DNA]</scope>
    <source>
        <strain evidence="4 5">DSM 24984</strain>
    </source>
</reference>
<dbReference type="Proteomes" id="UP000294614">
    <property type="component" value="Unassembled WGS sequence"/>
</dbReference>
<keyword evidence="2" id="KW-0479">Metal-binding</keyword>
<dbReference type="InterPro" id="IPR024654">
    <property type="entry name" value="Calcineurin-like_PHP_lpxH"/>
</dbReference>
<dbReference type="SUPFAM" id="SSF56300">
    <property type="entry name" value="Metallo-dependent phosphatases"/>
    <property type="match status" value="1"/>
</dbReference>
<dbReference type="PANTHER" id="PTHR11124">
    <property type="entry name" value="VACUOLAR SORTING PROTEIN VPS29"/>
    <property type="match status" value="1"/>
</dbReference>
<dbReference type="RefSeq" id="WP_132871991.1">
    <property type="nucleotide sequence ID" value="NZ_JAJUHT010000018.1"/>
</dbReference>
<dbReference type="GO" id="GO:0016787">
    <property type="term" value="F:hydrolase activity"/>
    <property type="evidence" value="ECO:0007669"/>
    <property type="project" value="UniProtKB-UniRule"/>
</dbReference>
<sequence>MKILIISDTHTDSTAKLPAEIMKAAGECDAVIHAGDIVSFKLISELMSVCSLVYPVKGNMDPYYNDERLPETRLLTFEGVKIGVAHGTGSPAGIENRLLYTFPEADIIVFGHTHKPFWGEIGGVYFLNPGSPTNKRTEPFHTYAVLTIENGTFDAEIIRIIQ</sequence>